<accession>A0ABD6CCD2</accession>
<feature type="transmembrane region" description="Helical" evidence="1">
    <location>
        <begin position="318"/>
        <end position="340"/>
    </location>
</feature>
<keyword evidence="1" id="KW-1133">Transmembrane helix</keyword>
<dbReference type="PANTHER" id="PTHR20992">
    <property type="entry name" value="AT15442P-RELATED"/>
    <property type="match status" value="1"/>
</dbReference>
<dbReference type="NCBIfam" id="TIGR00341">
    <property type="entry name" value="TIGR00341 family protein"/>
    <property type="match status" value="1"/>
</dbReference>
<name>A0ABD6CCD2_9EURY</name>
<sequence>MRLLQVTIPTGKRDAVLTALDDEGVDYVVTDETSGREYTAIVYAPVPTPAVEPILERLREAGIDEQAYTVVMEASTVISRRFEELESHYAEEEDEDRIAREELETRASELAPTLRTYVAMTVISAVIATGGLLLDSPAVVVGSMVIAPLIGPAMAASVGTVIDDQELFVRGVKLQVLGMGLAVVSAAAFAAFVRYAHLVPPGIEITSVPEIQERLAPDFLSLAIAFGAGIAGAVSLATGISSAIVGVMIAVALIPPAATVGIGIAWGLPMVSVGSGVLALVNGLSINLAAIGVLWYNGYRPERWFRFDETRSTMLKRVAVLVTAIAVLSLFLGGVTYNSYQNAVTENEIRDDVETVLAGTESATLLSTEVQFSDQVLLRQPDRVVVTVGVPPENGERVSGLATRIDARIDRTVGRNIETQVRYVTTEQGN</sequence>
<feature type="transmembrane region" description="Helical" evidence="1">
    <location>
        <begin position="116"/>
        <end position="134"/>
    </location>
</feature>
<feature type="transmembrane region" description="Helical" evidence="1">
    <location>
        <begin position="244"/>
        <end position="268"/>
    </location>
</feature>
<feature type="transmembrane region" description="Helical" evidence="1">
    <location>
        <begin position="215"/>
        <end position="237"/>
    </location>
</feature>
<keyword evidence="1" id="KW-0472">Membrane</keyword>
<evidence type="ECO:0000313" key="2">
    <source>
        <dbReference type="EMBL" id="MFD1587910.1"/>
    </source>
</evidence>
<dbReference type="Pfam" id="PF04087">
    <property type="entry name" value="DUF389"/>
    <property type="match status" value="1"/>
</dbReference>
<dbReference type="AlphaFoldDB" id="A0ABD6CCD2"/>
<dbReference type="PANTHER" id="PTHR20992:SF9">
    <property type="entry name" value="AT15442P-RELATED"/>
    <property type="match status" value="1"/>
</dbReference>
<dbReference type="Proteomes" id="UP001597119">
    <property type="component" value="Unassembled WGS sequence"/>
</dbReference>
<organism evidence="2 3">
    <name type="scientific">Halorientalis brevis</name>
    <dbReference type="NCBI Taxonomy" id="1126241"/>
    <lineage>
        <taxon>Archaea</taxon>
        <taxon>Methanobacteriati</taxon>
        <taxon>Methanobacteriota</taxon>
        <taxon>Stenosarchaea group</taxon>
        <taxon>Halobacteria</taxon>
        <taxon>Halobacteriales</taxon>
        <taxon>Haloarculaceae</taxon>
        <taxon>Halorientalis</taxon>
    </lineage>
</organism>
<feature type="transmembrane region" description="Helical" evidence="1">
    <location>
        <begin position="140"/>
        <end position="162"/>
    </location>
</feature>
<feature type="transmembrane region" description="Helical" evidence="1">
    <location>
        <begin position="174"/>
        <end position="195"/>
    </location>
</feature>
<dbReference type="EMBL" id="JBHUDJ010000006">
    <property type="protein sequence ID" value="MFD1587910.1"/>
    <property type="molecule type" value="Genomic_DNA"/>
</dbReference>
<dbReference type="InterPro" id="IPR005240">
    <property type="entry name" value="DUF389"/>
</dbReference>
<keyword evidence="3" id="KW-1185">Reference proteome</keyword>
<reference evidence="2 3" key="1">
    <citation type="journal article" date="2019" name="Int. J. Syst. Evol. Microbiol.">
        <title>The Global Catalogue of Microorganisms (GCM) 10K type strain sequencing project: providing services to taxonomists for standard genome sequencing and annotation.</title>
        <authorList>
            <consortium name="The Broad Institute Genomics Platform"/>
            <consortium name="The Broad Institute Genome Sequencing Center for Infectious Disease"/>
            <person name="Wu L."/>
            <person name="Ma J."/>
        </authorList>
    </citation>
    <scope>NUCLEOTIDE SEQUENCE [LARGE SCALE GENOMIC DNA]</scope>
    <source>
        <strain evidence="2 3">CGMCC 1.12125</strain>
    </source>
</reference>
<evidence type="ECO:0000313" key="3">
    <source>
        <dbReference type="Proteomes" id="UP001597119"/>
    </source>
</evidence>
<comment type="caution">
    <text evidence="2">The sequence shown here is derived from an EMBL/GenBank/DDBJ whole genome shotgun (WGS) entry which is preliminary data.</text>
</comment>
<dbReference type="RefSeq" id="WP_247380435.1">
    <property type="nucleotide sequence ID" value="NZ_JALLGV010000008.1"/>
</dbReference>
<proteinExistence type="predicted"/>
<feature type="transmembrane region" description="Helical" evidence="1">
    <location>
        <begin position="274"/>
        <end position="297"/>
    </location>
</feature>
<keyword evidence="1" id="KW-0812">Transmembrane</keyword>
<protein>
    <submittedName>
        <fullName evidence="2">TIGR00341 family protein</fullName>
    </submittedName>
</protein>
<evidence type="ECO:0000256" key="1">
    <source>
        <dbReference type="SAM" id="Phobius"/>
    </source>
</evidence>
<gene>
    <name evidence="2" type="ORF">ACFR9U_13055</name>
</gene>